<proteinExistence type="predicted"/>
<feature type="region of interest" description="Disordered" evidence="1">
    <location>
        <begin position="1"/>
        <end position="76"/>
    </location>
</feature>
<feature type="compositionally biased region" description="Basic and acidic residues" evidence="1">
    <location>
        <begin position="1"/>
        <end position="11"/>
    </location>
</feature>
<accession>A0A1I8HWU0</accession>
<evidence type="ECO:0000256" key="1">
    <source>
        <dbReference type="SAM" id="MobiDB-lite"/>
    </source>
</evidence>
<name>A0A1I8HWU0_9PLAT</name>
<feature type="compositionally biased region" description="Low complexity" evidence="1">
    <location>
        <begin position="26"/>
        <end position="35"/>
    </location>
</feature>
<organism evidence="2 3">
    <name type="scientific">Macrostomum lignano</name>
    <dbReference type="NCBI Taxonomy" id="282301"/>
    <lineage>
        <taxon>Eukaryota</taxon>
        <taxon>Metazoa</taxon>
        <taxon>Spiralia</taxon>
        <taxon>Lophotrochozoa</taxon>
        <taxon>Platyhelminthes</taxon>
        <taxon>Rhabditophora</taxon>
        <taxon>Macrostomorpha</taxon>
        <taxon>Macrostomida</taxon>
        <taxon>Macrostomidae</taxon>
        <taxon>Macrostomum</taxon>
    </lineage>
</organism>
<feature type="compositionally biased region" description="Low complexity" evidence="1">
    <location>
        <begin position="44"/>
        <end position="68"/>
    </location>
</feature>
<dbReference type="Proteomes" id="UP000095280">
    <property type="component" value="Unplaced"/>
</dbReference>
<protein>
    <submittedName>
        <fullName evidence="3">C2H2-type domain-containing protein</fullName>
    </submittedName>
</protein>
<dbReference type="AlphaFoldDB" id="A0A1I8HWU0"/>
<keyword evidence="2" id="KW-1185">Reference proteome</keyword>
<evidence type="ECO:0000313" key="2">
    <source>
        <dbReference type="Proteomes" id="UP000095280"/>
    </source>
</evidence>
<reference evidence="3" key="1">
    <citation type="submission" date="2016-11" db="UniProtKB">
        <authorList>
            <consortium name="WormBaseParasite"/>
        </authorList>
    </citation>
    <scope>IDENTIFICATION</scope>
</reference>
<dbReference type="WBParaSite" id="maker-uti_cns_0008293-snap-gene-0.3-mRNA-1">
    <property type="protein sequence ID" value="maker-uti_cns_0008293-snap-gene-0.3-mRNA-1"/>
    <property type="gene ID" value="maker-uti_cns_0008293-snap-gene-0.3"/>
</dbReference>
<sequence length="240" mass="26796">TLLADFRKLQDAEELPPPPPRRHSRSLSSSSSSCSWRKRPDEQPLSAPPHLSLASPAANAAAAGPATADGTKVPRLDVSSETTEYVSFPFHEEAYRAARPATAATETLIAKMKLFCGYRVKILGRENQRRIPECPECKRAFPYGLGDFKRHLLSVHLGIPRDTVRDCLKFTQPVPGSNKAGAITLVRKSEPENERSLPRPVRIDAFRHRVPLPYSTAVLRQLTQHFSRESQVIDWLLLDV</sequence>
<evidence type="ECO:0000313" key="3">
    <source>
        <dbReference type="WBParaSite" id="maker-uti_cns_0008293-snap-gene-0.3-mRNA-1"/>
    </source>
</evidence>